<comment type="caution">
    <text evidence="2">The sequence shown here is derived from an EMBL/GenBank/DDBJ whole genome shotgun (WGS) entry which is preliminary data.</text>
</comment>
<dbReference type="AlphaFoldDB" id="A0A9P5HBQ6"/>
<feature type="region of interest" description="Disordered" evidence="1">
    <location>
        <begin position="156"/>
        <end position="184"/>
    </location>
</feature>
<name>A0A9P5HBQ6_9HYPO</name>
<dbReference type="OrthoDB" id="6486656at2759"/>
<reference evidence="2" key="1">
    <citation type="submission" date="2020-03" db="EMBL/GenBank/DDBJ databases">
        <title>Draft Genome Sequence of Cylindrodendrum hubeiense.</title>
        <authorList>
            <person name="Buettner E."/>
            <person name="Kellner H."/>
        </authorList>
    </citation>
    <scope>NUCLEOTIDE SEQUENCE</scope>
    <source>
        <strain evidence="2">IHI 201604</strain>
    </source>
</reference>
<evidence type="ECO:0000313" key="3">
    <source>
        <dbReference type="Proteomes" id="UP000722485"/>
    </source>
</evidence>
<organism evidence="2 3">
    <name type="scientific">Cylindrodendrum hubeiense</name>
    <dbReference type="NCBI Taxonomy" id="595255"/>
    <lineage>
        <taxon>Eukaryota</taxon>
        <taxon>Fungi</taxon>
        <taxon>Dikarya</taxon>
        <taxon>Ascomycota</taxon>
        <taxon>Pezizomycotina</taxon>
        <taxon>Sordariomycetes</taxon>
        <taxon>Hypocreomycetidae</taxon>
        <taxon>Hypocreales</taxon>
        <taxon>Nectriaceae</taxon>
        <taxon>Cylindrodendrum</taxon>
    </lineage>
</organism>
<gene>
    <name evidence="2" type="ORF">G7Z17_g6762</name>
</gene>
<dbReference type="Proteomes" id="UP000722485">
    <property type="component" value="Unassembled WGS sequence"/>
</dbReference>
<dbReference type="EMBL" id="JAANBB010000136">
    <property type="protein sequence ID" value="KAF7548891.1"/>
    <property type="molecule type" value="Genomic_DNA"/>
</dbReference>
<evidence type="ECO:0000256" key="1">
    <source>
        <dbReference type="SAM" id="MobiDB-lite"/>
    </source>
</evidence>
<accession>A0A9P5HBQ6</accession>
<sequence length="223" mass="24254">MPAVSLGHYWAMAHNACAIYGMMLEARCQQLDTFCHRLEGLVAQLVGAIESLPKDKILSPRGSADEELQRAAHALQSLPGPRDVAQTVPDMDLEIDASGEVECDVSISLEADSDVPVPLSVDEDIEDELNSYGALRFIGGATNNMLVEAVQSITPGQSLESDSPVYGSSKKDPPAYGDSNPPFEIPFFVHGQKWRELPYLPKPEQLSRPPQQNPEPEFAIPDG</sequence>
<proteinExistence type="predicted"/>
<evidence type="ECO:0000313" key="2">
    <source>
        <dbReference type="EMBL" id="KAF7548891.1"/>
    </source>
</evidence>
<protein>
    <submittedName>
        <fullName evidence="2">Uncharacterized protein</fullName>
    </submittedName>
</protein>
<keyword evidence="3" id="KW-1185">Reference proteome</keyword>
<feature type="region of interest" description="Disordered" evidence="1">
    <location>
        <begin position="199"/>
        <end position="223"/>
    </location>
</feature>